<organism evidence="1 2">
    <name type="scientific">Acropora cervicornis</name>
    <name type="common">Staghorn coral</name>
    <dbReference type="NCBI Taxonomy" id="6130"/>
    <lineage>
        <taxon>Eukaryota</taxon>
        <taxon>Metazoa</taxon>
        <taxon>Cnidaria</taxon>
        <taxon>Anthozoa</taxon>
        <taxon>Hexacorallia</taxon>
        <taxon>Scleractinia</taxon>
        <taxon>Astrocoeniina</taxon>
        <taxon>Acroporidae</taxon>
        <taxon>Acropora</taxon>
    </lineage>
</organism>
<dbReference type="Proteomes" id="UP001249851">
    <property type="component" value="Unassembled WGS sequence"/>
</dbReference>
<gene>
    <name evidence="1" type="ORF">P5673_032707</name>
</gene>
<reference evidence="1" key="2">
    <citation type="journal article" date="2023" name="Science">
        <title>Genomic signatures of disease resistance in endangered staghorn corals.</title>
        <authorList>
            <person name="Vollmer S.V."/>
            <person name="Selwyn J.D."/>
            <person name="Despard B.A."/>
            <person name="Roesel C.L."/>
        </authorList>
    </citation>
    <scope>NUCLEOTIDE SEQUENCE</scope>
    <source>
        <strain evidence="1">K2</strain>
    </source>
</reference>
<evidence type="ECO:0000313" key="1">
    <source>
        <dbReference type="EMBL" id="KAK2547388.1"/>
    </source>
</evidence>
<dbReference type="AlphaFoldDB" id="A0AAD9PQV9"/>
<name>A0AAD9PQV9_ACRCE</name>
<reference evidence="1" key="1">
    <citation type="journal article" date="2023" name="G3 (Bethesda)">
        <title>Whole genome assembly and annotation of the endangered Caribbean coral Acropora cervicornis.</title>
        <authorList>
            <person name="Selwyn J.D."/>
            <person name="Vollmer S.V."/>
        </authorList>
    </citation>
    <scope>NUCLEOTIDE SEQUENCE</scope>
    <source>
        <strain evidence="1">K2</strain>
    </source>
</reference>
<proteinExistence type="predicted"/>
<dbReference type="EMBL" id="JARQWQ010000188">
    <property type="protein sequence ID" value="KAK2547388.1"/>
    <property type="molecule type" value="Genomic_DNA"/>
</dbReference>
<evidence type="ECO:0000313" key="2">
    <source>
        <dbReference type="Proteomes" id="UP001249851"/>
    </source>
</evidence>
<comment type="caution">
    <text evidence="1">The sequence shown here is derived from an EMBL/GenBank/DDBJ whole genome shotgun (WGS) entry which is preliminary data.</text>
</comment>
<keyword evidence="2" id="KW-1185">Reference proteome</keyword>
<accession>A0AAD9PQV9</accession>
<sequence length="82" mass="9647">MGWSGRCRMYFLERLSLVATNTPIFCTGKQPLIYVKNGVIDQREIEMMSVRWKIFQFNLQIEQNDQKEIPQCARCFASLVLN</sequence>
<protein>
    <submittedName>
        <fullName evidence="1">Uncharacterized protein</fullName>
    </submittedName>
</protein>